<keyword evidence="4" id="KW-1185">Reference proteome</keyword>
<organism evidence="1 3">
    <name type="scientific">Ignatzschineria cameli</name>
    <dbReference type="NCBI Taxonomy" id="2182793"/>
    <lineage>
        <taxon>Bacteria</taxon>
        <taxon>Pseudomonadati</taxon>
        <taxon>Pseudomonadota</taxon>
        <taxon>Gammaproteobacteria</taxon>
        <taxon>Cardiobacteriales</taxon>
        <taxon>Ignatzschineriaceae</taxon>
        <taxon>Ignatzschineria</taxon>
    </lineage>
</organism>
<dbReference type="Pfam" id="PF10948">
    <property type="entry name" value="DUF2635"/>
    <property type="match status" value="1"/>
</dbReference>
<evidence type="ECO:0000313" key="4">
    <source>
        <dbReference type="Proteomes" id="UP000245217"/>
    </source>
</evidence>
<dbReference type="EMBL" id="QEWW01000003">
    <property type="protein sequence ID" value="PWD86217.1"/>
    <property type="molecule type" value="Genomic_DNA"/>
</dbReference>
<evidence type="ECO:0000313" key="3">
    <source>
        <dbReference type="Proteomes" id="UP000245059"/>
    </source>
</evidence>
<sequence>MSKPLFVKASPGLKVPYENRANRYITDTAVEVPNTLYYRRRISDGDLIEVPEPKAVRKPATKTEKGDQ</sequence>
<dbReference type="RefSeq" id="WP_109202153.1">
    <property type="nucleotide sequence ID" value="NZ_QEWS01000011.1"/>
</dbReference>
<dbReference type="EMBL" id="QEWV01000010">
    <property type="protein sequence ID" value="PWD90157.1"/>
    <property type="molecule type" value="Genomic_DNA"/>
</dbReference>
<dbReference type="Proteomes" id="UP000245217">
    <property type="component" value="Unassembled WGS sequence"/>
</dbReference>
<dbReference type="InterPro" id="IPR024400">
    <property type="entry name" value="DUF2635"/>
</dbReference>
<evidence type="ECO:0000313" key="1">
    <source>
        <dbReference type="EMBL" id="PWD86217.1"/>
    </source>
</evidence>
<dbReference type="AlphaFoldDB" id="A0A2U2AQQ6"/>
<dbReference type="OrthoDB" id="6434547at2"/>
<protein>
    <recommendedName>
        <fullName evidence="5">DUF2635 domain-containing protein</fullName>
    </recommendedName>
</protein>
<proteinExistence type="predicted"/>
<reference evidence="3 4" key="2">
    <citation type="submission" date="2018-05" db="EMBL/GenBank/DDBJ databases">
        <title>Ignatzschineria dubaiensis sp. nov., isolated from necrotic foot tissues of dromedaries (Camelus dromedarius) and associated maggots in Dubai, United Arab Emirates.</title>
        <authorList>
            <person name="Tsang C.C."/>
            <person name="Tang J.Y.M."/>
            <person name="Fong J.Y.H."/>
            <person name="Kinne J."/>
            <person name="Lee H.H."/>
            <person name="Joseph M."/>
            <person name="Jose S."/>
            <person name="Schuster R.K."/>
            <person name="Tang Y."/>
            <person name="Sivakumar S."/>
            <person name="Chen J.H.K."/>
            <person name="Teng J.L.L."/>
            <person name="Lau S.K.P."/>
            <person name="Wernery U."/>
            <person name="Woo P.C.Y."/>
        </authorList>
    </citation>
    <scope>NUCLEOTIDE SEQUENCE [LARGE SCALE GENOMIC DNA]</scope>
    <source>
        <strain evidence="3">UAE-HKU57</strain>
        <strain evidence="4">UAE-HKU58</strain>
    </source>
</reference>
<accession>A0A2U2AQQ6</accession>
<reference evidence="1" key="1">
    <citation type="journal article" date="2018" name="Genome Announc.">
        <title>Ignatzschineria cameli sp. nov., isolated from necrotic foot tissue of dromedaries (Camelus dromedarius) and associated maggots (Wohlfahrtia species) in Dubai.</title>
        <authorList>
            <person name="Tsang C.C."/>
            <person name="Tang J.Y."/>
            <person name="Fong J.Y."/>
            <person name="Kinne J."/>
            <person name="Lee H.H."/>
            <person name="Joseph M."/>
            <person name="Jose S."/>
            <person name="Schuster R.K."/>
            <person name="Tang Y."/>
            <person name="Sivakumar S."/>
            <person name="Chen J.H."/>
            <person name="Teng J.L."/>
            <person name="Lau S.K."/>
            <person name="Wernery U."/>
            <person name="Woo P.C."/>
        </authorList>
    </citation>
    <scope>NUCLEOTIDE SEQUENCE</scope>
    <source>
        <strain evidence="1">UAE-HKU57</strain>
        <strain evidence="2">UAE-HKU58</strain>
    </source>
</reference>
<dbReference type="Proteomes" id="UP000245059">
    <property type="component" value="Unassembled WGS sequence"/>
</dbReference>
<name>A0A2U2AQQ6_9GAMM</name>
<evidence type="ECO:0008006" key="5">
    <source>
        <dbReference type="Google" id="ProtNLM"/>
    </source>
</evidence>
<comment type="caution">
    <text evidence="1">The sequence shown here is derived from an EMBL/GenBank/DDBJ whole genome shotgun (WGS) entry which is preliminary data.</text>
</comment>
<evidence type="ECO:0000313" key="2">
    <source>
        <dbReference type="EMBL" id="PWD90157.1"/>
    </source>
</evidence>
<gene>
    <name evidence="1" type="ORF">DC077_05610</name>
    <name evidence="2" type="ORF">DC078_08700</name>
</gene>